<name>A0A0B6Z0S2_9EUPU</name>
<dbReference type="EMBL" id="HACG01014646">
    <property type="protein sequence ID" value="CEK61511.1"/>
    <property type="molecule type" value="Transcribed_RNA"/>
</dbReference>
<sequence length="56" mass="6218">MKSAPARLKTKTSKFDRSFRHCNAEINTNPFPNVPMMTTKMTSTVQTVSVAVCTDP</sequence>
<protein>
    <submittedName>
        <fullName evidence="1">Uncharacterized protein</fullName>
    </submittedName>
</protein>
<reference evidence="1" key="1">
    <citation type="submission" date="2014-12" db="EMBL/GenBank/DDBJ databases">
        <title>Insight into the proteome of Arion vulgaris.</title>
        <authorList>
            <person name="Aradska J."/>
            <person name="Bulat T."/>
            <person name="Smidak R."/>
            <person name="Sarate P."/>
            <person name="Gangsoo J."/>
            <person name="Sialana F."/>
            <person name="Bilban M."/>
            <person name="Lubec G."/>
        </authorList>
    </citation>
    <scope>NUCLEOTIDE SEQUENCE</scope>
    <source>
        <tissue evidence="1">Skin</tissue>
    </source>
</reference>
<dbReference type="AlphaFoldDB" id="A0A0B6Z0S2"/>
<evidence type="ECO:0000313" key="1">
    <source>
        <dbReference type="EMBL" id="CEK61511.1"/>
    </source>
</evidence>
<organism evidence="1">
    <name type="scientific">Arion vulgaris</name>
    <dbReference type="NCBI Taxonomy" id="1028688"/>
    <lineage>
        <taxon>Eukaryota</taxon>
        <taxon>Metazoa</taxon>
        <taxon>Spiralia</taxon>
        <taxon>Lophotrochozoa</taxon>
        <taxon>Mollusca</taxon>
        <taxon>Gastropoda</taxon>
        <taxon>Heterobranchia</taxon>
        <taxon>Euthyneura</taxon>
        <taxon>Panpulmonata</taxon>
        <taxon>Eupulmonata</taxon>
        <taxon>Stylommatophora</taxon>
        <taxon>Helicina</taxon>
        <taxon>Arionoidea</taxon>
        <taxon>Arionidae</taxon>
        <taxon>Arion</taxon>
    </lineage>
</organism>
<accession>A0A0B6Z0S2</accession>
<proteinExistence type="predicted"/>
<gene>
    <name evidence="1" type="primary">ORF42463</name>
</gene>